<feature type="signal peptide" evidence="1">
    <location>
        <begin position="1"/>
        <end position="21"/>
    </location>
</feature>
<keyword evidence="1" id="KW-0732">Signal</keyword>
<dbReference type="EMBL" id="CP034460">
    <property type="protein sequence ID" value="QBM90235.1"/>
    <property type="molecule type" value="Genomic_DNA"/>
</dbReference>
<dbReference type="AlphaFoldDB" id="A0A4P6XTT0"/>
<evidence type="ECO:0000313" key="3">
    <source>
        <dbReference type="Proteomes" id="UP000292447"/>
    </source>
</evidence>
<evidence type="ECO:0000313" key="2">
    <source>
        <dbReference type="EMBL" id="QBM90235.1"/>
    </source>
</evidence>
<protein>
    <submittedName>
        <fullName evidence="2">Uncharacterized protein</fullName>
    </submittedName>
</protein>
<organism evidence="2 3">
    <name type="scientific">Metschnikowia aff. pulcherrima</name>
    <dbReference type="NCBI Taxonomy" id="2163413"/>
    <lineage>
        <taxon>Eukaryota</taxon>
        <taxon>Fungi</taxon>
        <taxon>Dikarya</taxon>
        <taxon>Ascomycota</taxon>
        <taxon>Saccharomycotina</taxon>
        <taxon>Pichiomycetes</taxon>
        <taxon>Metschnikowiaceae</taxon>
        <taxon>Metschnikowia</taxon>
    </lineage>
</organism>
<evidence type="ECO:0000256" key="1">
    <source>
        <dbReference type="SAM" id="SignalP"/>
    </source>
</evidence>
<proteinExistence type="predicted"/>
<keyword evidence="3" id="KW-1185">Reference proteome</keyword>
<dbReference type="Proteomes" id="UP000292447">
    <property type="component" value="Chromosome V"/>
</dbReference>
<gene>
    <name evidence="2" type="ORF">METSCH_E04780</name>
</gene>
<reference evidence="3" key="1">
    <citation type="submission" date="2019-03" db="EMBL/GenBank/DDBJ databases">
        <title>Snf2 controls pulcherriminic acid biosynthesis and connects pigmentation and antifungal activity of the yeast Metschnikowia pulcherrima.</title>
        <authorList>
            <person name="Gore-Lloyd D."/>
            <person name="Sumann I."/>
            <person name="Brachmann A.O."/>
            <person name="Schneeberger K."/>
            <person name="Ortiz-Merino R.A."/>
            <person name="Moreno-Beltran M."/>
            <person name="Schlaefli M."/>
            <person name="Kirner P."/>
            <person name="Santos Kron A."/>
            <person name="Wolfe K.H."/>
            <person name="Piel J."/>
            <person name="Ahrens C.H."/>
            <person name="Henk D."/>
            <person name="Freimoser F.M."/>
        </authorList>
    </citation>
    <scope>NUCLEOTIDE SEQUENCE [LARGE SCALE GENOMIC DNA]</scope>
    <source>
        <strain evidence="3">APC 1.2</strain>
    </source>
</reference>
<accession>A0A4P6XTT0</accession>
<name>A0A4P6XTT0_9ASCO</name>
<sequence>MKKLAIITVFFSCLAFSSSSASDVGLADNLNLTESHRANYDSESKANALASNNHPKSPIEGQWENTFLEWLRDGPGSRALTDGLKETIYSNKGQFLKVILGRPVKSSAFHEVKINSIDDFKDQKIFSLLKKKRNTFATSDKLIIIYYERENRSWYLQTYDPSTLSKSLAMGKRIALSKCINSVDGGTGAVSSLFRASVHMDSHVQTPSDLINPANNNVILSMAGRIQVGNTIKVSGTVTCILGDKQFAQPYVYPLYFQVPEGKKAQIRFENGNGIKVVGSWEKTPAFSKLAAASPLIECHIGNSSHVCDPGAGEGLRIADLKNLIYGDGKNGY</sequence>
<feature type="chain" id="PRO_5020584610" evidence="1">
    <location>
        <begin position="22"/>
        <end position="333"/>
    </location>
</feature>